<dbReference type="GeneID" id="113493866"/>
<dbReference type="OrthoDB" id="9974421at2759"/>
<dbReference type="InterPro" id="IPR006693">
    <property type="entry name" value="AB_hydrolase_lipase"/>
</dbReference>
<dbReference type="Proteomes" id="UP000322000">
    <property type="component" value="Chromosome 5"/>
</dbReference>
<evidence type="ECO:0000259" key="8">
    <source>
        <dbReference type="Pfam" id="PF04083"/>
    </source>
</evidence>
<evidence type="ECO:0000256" key="1">
    <source>
        <dbReference type="ARBA" id="ARBA00010701"/>
    </source>
</evidence>
<comment type="similarity">
    <text evidence="1">Belongs to the AB hydrolase superfamily. Lipase family.</text>
</comment>
<dbReference type="InParanoid" id="A0A7E5VHH3"/>
<dbReference type="GO" id="GO:0016042">
    <property type="term" value="P:lipid catabolic process"/>
    <property type="evidence" value="ECO:0007669"/>
    <property type="project" value="UniProtKB-KW"/>
</dbReference>
<evidence type="ECO:0000256" key="2">
    <source>
        <dbReference type="ARBA" id="ARBA00022729"/>
    </source>
</evidence>
<sequence length="489" mass="55668">MWALVISSIFVIIFSPMSNFNVMCLNDSELTMDFIEPRSRAQRENSVFDAFHSFFSNLKSFFGAKPKGFEEKKKRVKSAFTKFFEEINKTPSQPGDPRALEAQYFGSGAAGPRLRNFYSRRVFNIKPETSADQLITAHGYRVESHTVLTADGYMITMQRVLPESGKIPKRAVLLNHGLFGCAEDWLFLGRDRALPYMLADTGYDVWLLNARGNRYSRMHTNKSKERTDFWDFSFHEMGVYDLPAVITYISEITNKAELNYVGHSMGGTALLVLLSRIPEYNFILRSAILLAPLVFMYHVKGPIRLLTDFYNRNGQSSLNFLGQTDFLPDGLFPEQIVERYCKGEERLCLNPLLLLANGGRELVSEEIIENILSHTPAGGSVKTIIHYVQLVKSGYFQMYDYGASNNIRKYGNSTAPFYDLTKVTVPMAFFSSPADWLSTRSDLQTLIPLLQDVNVHHVVKANEFGHLDFLWSEDAPDLVYNFVLTILDQ</sequence>
<feature type="chain" id="PRO_5028851188" evidence="7">
    <location>
        <begin position="20"/>
        <end position="489"/>
    </location>
</feature>
<dbReference type="FunFam" id="3.40.50.1820:FF:000057">
    <property type="entry name" value="Lipase"/>
    <property type="match status" value="1"/>
</dbReference>
<gene>
    <name evidence="10" type="primary">LOC113493866</name>
</gene>
<organism evidence="9 10">
    <name type="scientific">Trichoplusia ni</name>
    <name type="common">Cabbage looper</name>
    <dbReference type="NCBI Taxonomy" id="7111"/>
    <lineage>
        <taxon>Eukaryota</taxon>
        <taxon>Metazoa</taxon>
        <taxon>Ecdysozoa</taxon>
        <taxon>Arthropoda</taxon>
        <taxon>Hexapoda</taxon>
        <taxon>Insecta</taxon>
        <taxon>Pterygota</taxon>
        <taxon>Neoptera</taxon>
        <taxon>Endopterygota</taxon>
        <taxon>Lepidoptera</taxon>
        <taxon>Glossata</taxon>
        <taxon>Ditrysia</taxon>
        <taxon>Noctuoidea</taxon>
        <taxon>Noctuidae</taxon>
        <taxon>Plusiinae</taxon>
        <taxon>Trichoplusia</taxon>
    </lineage>
</organism>
<dbReference type="KEGG" id="tnl:113493866"/>
<dbReference type="Gene3D" id="3.40.50.1820">
    <property type="entry name" value="alpha/beta hydrolase"/>
    <property type="match status" value="1"/>
</dbReference>
<feature type="domain" description="Partial AB-hydrolase lipase" evidence="8">
    <location>
        <begin position="133"/>
        <end position="186"/>
    </location>
</feature>
<keyword evidence="9" id="KW-1185">Reference proteome</keyword>
<dbReference type="AlphaFoldDB" id="A0A7E5VHH3"/>
<feature type="non-terminal residue" evidence="10">
    <location>
        <position position="489"/>
    </location>
</feature>
<dbReference type="PANTHER" id="PTHR11005">
    <property type="entry name" value="LYSOSOMAL ACID LIPASE-RELATED"/>
    <property type="match status" value="1"/>
</dbReference>
<evidence type="ECO:0000256" key="5">
    <source>
        <dbReference type="ARBA" id="ARBA00023098"/>
    </source>
</evidence>
<protein>
    <submittedName>
        <fullName evidence="10">Lipase 3-like</fullName>
    </submittedName>
</protein>
<reference evidence="10" key="1">
    <citation type="submission" date="2025-08" db="UniProtKB">
        <authorList>
            <consortium name="RefSeq"/>
        </authorList>
    </citation>
    <scope>IDENTIFICATION</scope>
</reference>
<keyword evidence="4" id="KW-0442">Lipid degradation</keyword>
<proteinExistence type="inferred from homology"/>
<keyword evidence="2 7" id="KW-0732">Signal</keyword>
<evidence type="ECO:0000313" key="9">
    <source>
        <dbReference type="Proteomes" id="UP000322000"/>
    </source>
</evidence>
<accession>A0A7E5VHH3</accession>
<dbReference type="RefSeq" id="XP_026727699.1">
    <property type="nucleotide sequence ID" value="XM_026871898.1"/>
</dbReference>
<keyword evidence="6" id="KW-0325">Glycoprotein</keyword>
<feature type="signal peptide" evidence="7">
    <location>
        <begin position="1"/>
        <end position="19"/>
    </location>
</feature>
<evidence type="ECO:0000313" key="10">
    <source>
        <dbReference type="RefSeq" id="XP_026727699.1"/>
    </source>
</evidence>
<dbReference type="GO" id="GO:0016787">
    <property type="term" value="F:hydrolase activity"/>
    <property type="evidence" value="ECO:0007669"/>
    <property type="project" value="UniProtKB-KW"/>
</dbReference>
<keyword evidence="3" id="KW-0378">Hydrolase</keyword>
<dbReference type="Pfam" id="PF04083">
    <property type="entry name" value="Abhydro_lipase"/>
    <property type="match status" value="1"/>
</dbReference>
<name>A0A7E5VHH3_TRINI</name>
<keyword evidence="5" id="KW-0443">Lipid metabolism</keyword>
<evidence type="ECO:0000256" key="6">
    <source>
        <dbReference type="ARBA" id="ARBA00023180"/>
    </source>
</evidence>
<evidence type="ECO:0000256" key="7">
    <source>
        <dbReference type="SAM" id="SignalP"/>
    </source>
</evidence>
<evidence type="ECO:0000256" key="4">
    <source>
        <dbReference type="ARBA" id="ARBA00022963"/>
    </source>
</evidence>
<dbReference type="InterPro" id="IPR029058">
    <property type="entry name" value="AB_hydrolase_fold"/>
</dbReference>
<dbReference type="SUPFAM" id="SSF53474">
    <property type="entry name" value="alpha/beta-Hydrolases"/>
    <property type="match status" value="1"/>
</dbReference>
<evidence type="ECO:0000256" key="3">
    <source>
        <dbReference type="ARBA" id="ARBA00022801"/>
    </source>
</evidence>